<feature type="region of interest" description="Disordered" evidence="1">
    <location>
        <begin position="360"/>
        <end position="391"/>
    </location>
</feature>
<dbReference type="STRING" id="690307.A0A1L9WNT6"/>
<keyword evidence="2" id="KW-1133">Transmembrane helix</keyword>
<keyword evidence="2" id="KW-0472">Membrane</keyword>
<evidence type="ECO:0000256" key="2">
    <source>
        <dbReference type="SAM" id="Phobius"/>
    </source>
</evidence>
<protein>
    <recommendedName>
        <fullName evidence="6">Mid2 domain-containing protein</fullName>
    </recommendedName>
</protein>
<dbReference type="EMBL" id="KV878981">
    <property type="protein sequence ID" value="OJJ97842.1"/>
    <property type="molecule type" value="Genomic_DNA"/>
</dbReference>
<dbReference type="OrthoDB" id="5425848at2759"/>
<dbReference type="PANTHER" id="PTHR16861">
    <property type="entry name" value="GLYCOPROTEIN 38"/>
    <property type="match status" value="1"/>
</dbReference>
<name>A0A1L9WNT6_ASPA1</name>
<feature type="transmembrane region" description="Helical" evidence="2">
    <location>
        <begin position="316"/>
        <end position="335"/>
    </location>
</feature>
<keyword evidence="3" id="KW-0732">Signal</keyword>
<reference evidence="5" key="1">
    <citation type="journal article" date="2017" name="Genome Biol.">
        <title>Comparative genomics reveals high biological diversity and specific adaptations in the industrially and medically important fungal genus Aspergillus.</title>
        <authorList>
            <person name="de Vries R.P."/>
            <person name="Riley R."/>
            <person name="Wiebenga A."/>
            <person name="Aguilar-Osorio G."/>
            <person name="Amillis S."/>
            <person name="Uchima C.A."/>
            <person name="Anderluh G."/>
            <person name="Asadollahi M."/>
            <person name="Askin M."/>
            <person name="Barry K."/>
            <person name="Battaglia E."/>
            <person name="Bayram O."/>
            <person name="Benocci T."/>
            <person name="Braus-Stromeyer S.A."/>
            <person name="Caldana C."/>
            <person name="Canovas D."/>
            <person name="Cerqueira G.C."/>
            <person name="Chen F."/>
            <person name="Chen W."/>
            <person name="Choi C."/>
            <person name="Clum A."/>
            <person name="Dos Santos R.A."/>
            <person name="Damasio A.R."/>
            <person name="Diallinas G."/>
            <person name="Emri T."/>
            <person name="Fekete E."/>
            <person name="Flipphi M."/>
            <person name="Freyberg S."/>
            <person name="Gallo A."/>
            <person name="Gournas C."/>
            <person name="Habgood R."/>
            <person name="Hainaut M."/>
            <person name="Harispe M.L."/>
            <person name="Henrissat B."/>
            <person name="Hilden K.S."/>
            <person name="Hope R."/>
            <person name="Hossain A."/>
            <person name="Karabika E."/>
            <person name="Karaffa L."/>
            <person name="Karanyi Z."/>
            <person name="Krasevec N."/>
            <person name="Kuo A."/>
            <person name="Kusch H."/>
            <person name="LaButti K."/>
            <person name="Lagendijk E.L."/>
            <person name="Lapidus A."/>
            <person name="Levasseur A."/>
            <person name="Lindquist E."/>
            <person name="Lipzen A."/>
            <person name="Logrieco A.F."/>
            <person name="MacCabe A."/>
            <person name="Maekelae M.R."/>
            <person name="Malavazi I."/>
            <person name="Melin P."/>
            <person name="Meyer V."/>
            <person name="Mielnichuk N."/>
            <person name="Miskei M."/>
            <person name="Molnar A.P."/>
            <person name="Mule G."/>
            <person name="Ngan C.Y."/>
            <person name="Orejas M."/>
            <person name="Orosz E."/>
            <person name="Ouedraogo J.P."/>
            <person name="Overkamp K.M."/>
            <person name="Park H.-S."/>
            <person name="Perrone G."/>
            <person name="Piumi F."/>
            <person name="Punt P.J."/>
            <person name="Ram A.F."/>
            <person name="Ramon A."/>
            <person name="Rauscher S."/>
            <person name="Record E."/>
            <person name="Riano-Pachon D.M."/>
            <person name="Robert V."/>
            <person name="Roehrig J."/>
            <person name="Ruller R."/>
            <person name="Salamov A."/>
            <person name="Salih N.S."/>
            <person name="Samson R.A."/>
            <person name="Sandor E."/>
            <person name="Sanguinetti M."/>
            <person name="Schuetze T."/>
            <person name="Sepcic K."/>
            <person name="Shelest E."/>
            <person name="Sherlock G."/>
            <person name="Sophianopoulou V."/>
            <person name="Squina F.M."/>
            <person name="Sun H."/>
            <person name="Susca A."/>
            <person name="Todd R.B."/>
            <person name="Tsang A."/>
            <person name="Unkles S.E."/>
            <person name="van de Wiele N."/>
            <person name="van Rossen-Uffink D."/>
            <person name="Oliveira J.V."/>
            <person name="Vesth T.C."/>
            <person name="Visser J."/>
            <person name="Yu J.-H."/>
            <person name="Zhou M."/>
            <person name="Andersen M.R."/>
            <person name="Archer D.B."/>
            <person name="Baker S.E."/>
            <person name="Benoit I."/>
            <person name="Brakhage A.A."/>
            <person name="Braus G.H."/>
            <person name="Fischer R."/>
            <person name="Frisvad J.C."/>
            <person name="Goldman G.H."/>
            <person name="Houbraken J."/>
            <person name="Oakley B."/>
            <person name="Pocsi I."/>
            <person name="Scazzocchio C."/>
            <person name="Seiboth B."/>
            <person name="vanKuyk P.A."/>
            <person name="Wortman J."/>
            <person name="Dyer P.S."/>
            <person name="Grigoriev I.V."/>
        </authorList>
    </citation>
    <scope>NUCLEOTIDE SEQUENCE [LARGE SCALE GENOMIC DNA]</scope>
    <source>
        <strain evidence="5">ATCC 16872 / CBS 172.66 / WB 5094</strain>
    </source>
</reference>
<dbReference type="AlphaFoldDB" id="A0A1L9WNT6"/>
<gene>
    <name evidence="4" type="ORF">ASPACDRAFT_79975</name>
</gene>
<dbReference type="PANTHER" id="PTHR16861:SF10">
    <property type="entry name" value="MID2 DOMAIN-CONTAINING PROTEIN"/>
    <property type="match status" value="1"/>
</dbReference>
<proteinExistence type="predicted"/>
<evidence type="ECO:0000256" key="1">
    <source>
        <dbReference type="SAM" id="MobiDB-lite"/>
    </source>
</evidence>
<feature type="signal peptide" evidence="3">
    <location>
        <begin position="1"/>
        <end position="24"/>
    </location>
</feature>
<accession>A0A1L9WNT6</accession>
<dbReference type="OMA" id="QYSAPYR"/>
<keyword evidence="5" id="KW-1185">Reference proteome</keyword>
<evidence type="ECO:0000313" key="4">
    <source>
        <dbReference type="EMBL" id="OJJ97842.1"/>
    </source>
</evidence>
<evidence type="ECO:0000313" key="5">
    <source>
        <dbReference type="Proteomes" id="UP000184546"/>
    </source>
</evidence>
<sequence>MHMSRVLQSAISILPLLNLQAVTAISPDTAPATATATATATTAPTAIATTLEYEEHDYANGTVLEKRCANPCGYYSQLCCSSSESCSTNSNGQAECVSAGSGGSWEYFTTTYVQTETETATFTSTWSSYISATSSGSSCDASVGETICGSDCCGPAYVCYSNQCILGSTSIWPTETATPAVRGTTLSTATQTASITTTQGFIAPVNTAGSTVIGMKASSGGLSGGAIAGIVIGTIAGVILLLLLCACLCCRGILDSLFACLGCGRRKRKETTYVEERYHRHSHAHGAARPEGRTWFGSRPAAAAASTAGEKKKSSWNGLATVGIILGALALCLGLKRSRDHRDDDEKTDYTYPSSYYYYSDYYTNDGSEITDDRRTRETRRSRRSRTRSRR</sequence>
<evidence type="ECO:0000256" key="3">
    <source>
        <dbReference type="SAM" id="SignalP"/>
    </source>
</evidence>
<dbReference type="VEuPathDB" id="FungiDB:ASPACDRAFT_79975"/>
<dbReference type="RefSeq" id="XP_020054182.1">
    <property type="nucleotide sequence ID" value="XM_020205531.1"/>
</dbReference>
<feature type="compositionally biased region" description="Basic residues" evidence="1">
    <location>
        <begin position="377"/>
        <end position="391"/>
    </location>
</feature>
<keyword evidence="2" id="KW-0812">Transmembrane</keyword>
<feature type="chain" id="PRO_5013109656" description="Mid2 domain-containing protein" evidence="3">
    <location>
        <begin position="25"/>
        <end position="391"/>
    </location>
</feature>
<evidence type="ECO:0008006" key="6">
    <source>
        <dbReference type="Google" id="ProtNLM"/>
    </source>
</evidence>
<dbReference type="Proteomes" id="UP000184546">
    <property type="component" value="Unassembled WGS sequence"/>
</dbReference>
<organism evidence="4 5">
    <name type="scientific">Aspergillus aculeatus (strain ATCC 16872 / CBS 172.66 / WB 5094)</name>
    <dbReference type="NCBI Taxonomy" id="690307"/>
    <lineage>
        <taxon>Eukaryota</taxon>
        <taxon>Fungi</taxon>
        <taxon>Dikarya</taxon>
        <taxon>Ascomycota</taxon>
        <taxon>Pezizomycotina</taxon>
        <taxon>Eurotiomycetes</taxon>
        <taxon>Eurotiomycetidae</taxon>
        <taxon>Eurotiales</taxon>
        <taxon>Aspergillaceae</taxon>
        <taxon>Aspergillus</taxon>
        <taxon>Aspergillus subgen. Circumdati</taxon>
    </lineage>
</organism>
<dbReference type="GeneID" id="30979345"/>